<gene>
    <name evidence="9" type="ORF">EV356DRAFT_498670</name>
</gene>
<evidence type="ECO:0000313" key="9">
    <source>
        <dbReference type="EMBL" id="KAF2236223.1"/>
    </source>
</evidence>
<feature type="transmembrane region" description="Helical" evidence="7">
    <location>
        <begin position="203"/>
        <end position="233"/>
    </location>
</feature>
<dbReference type="Proteomes" id="UP000800092">
    <property type="component" value="Unassembled WGS sequence"/>
</dbReference>
<evidence type="ECO:0000256" key="6">
    <source>
        <dbReference type="SAM" id="MobiDB-lite"/>
    </source>
</evidence>
<evidence type="ECO:0000256" key="3">
    <source>
        <dbReference type="ARBA" id="ARBA00022692"/>
    </source>
</evidence>
<dbReference type="OrthoDB" id="294730at2759"/>
<dbReference type="FunFam" id="1.20.1740.10:FF:000039">
    <property type="entry name" value="Neutral amino acid transporter (Eurofung)"/>
    <property type="match status" value="1"/>
</dbReference>
<sequence length="512" mass="56405">MPKNERSNHLSAISEKTEEEKKAEGAASSTPPRLPYLSGDAAAYGPSKETRRSTARPRESRFLSHLESPILREPGWQQISPDRLGSSFSDDEDEDVINFRTLEWWQAGMIMIAETISLGILALPSVLATLGMLPGIIIIVGLGIISTYTGYVIGQFRLAYPWVHSFAEVGEILFEPLHMAAFGREVLGGAQVTFQIFTMGSHVLTWTICLNTITDSATCTLVWSVVGLVLFWAFDLPRTLKNVSYMSIASFLSIFSAMMVTMVDVGIERPIGSASLSITRKMGFTTAFLSVSNITFAFAGHCCFFSFIDEFKNPSDWPKALLLVQICETTLYLVTAVVIYYFSGPNVTSPALDSAGPLIKKIAWGIAIPTIIIAGVIYGHVAAKYIFNRLFRDTEHISKRTKTATFSWIGLTGAVWIVAWIIAESIPDFDNLLALISSLFASWFTYGLPGVMWLFLNYGQWFRDWKNTTLFLVNGMLFWVGVAICGLGLWSSGVAIANDSGGGSWTCRSNAQ</sequence>
<evidence type="ECO:0000256" key="2">
    <source>
        <dbReference type="ARBA" id="ARBA00008066"/>
    </source>
</evidence>
<evidence type="ECO:0000259" key="8">
    <source>
        <dbReference type="Pfam" id="PF01490"/>
    </source>
</evidence>
<dbReference type="GO" id="GO:0016020">
    <property type="term" value="C:membrane"/>
    <property type="evidence" value="ECO:0007669"/>
    <property type="project" value="UniProtKB-SubCell"/>
</dbReference>
<feature type="compositionally biased region" description="Basic and acidic residues" evidence="6">
    <location>
        <begin position="15"/>
        <end position="24"/>
    </location>
</feature>
<feature type="transmembrane region" description="Helical" evidence="7">
    <location>
        <begin position="104"/>
        <end position="123"/>
    </location>
</feature>
<feature type="region of interest" description="Disordered" evidence="6">
    <location>
        <begin position="1"/>
        <end position="60"/>
    </location>
</feature>
<evidence type="ECO:0000256" key="4">
    <source>
        <dbReference type="ARBA" id="ARBA00022989"/>
    </source>
</evidence>
<name>A0A6A6HFC7_VIRVR</name>
<feature type="transmembrane region" description="Helical" evidence="7">
    <location>
        <begin position="130"/>
        <end position="153"/>
    </location>
</feature>
<keyword evidence="4 7" id="KW-1133">Transmembrane helix</keyword>
<keyword evidence="5 7" id="KW-0472">Membrane</keyword>
<dbReference type="InterPro" id="IPR013057">
    <property type="entry name" value="AA_transpt_TM"/>
</dbReference>
<feature type="compositionally biased region" description="Basic and acidic residues" evidence="6">
    <location>
        <begin position="48"/>
        <end position="60"/>
    </location>
</feature>
<feature type="domain" description="Amino acid transporter transmembrane" evidence="8">
    <location>
        <begin position="101"/>
        <end position="488"/>
    </location>
</feature>
<accession>A0A6A6HFC7</accession>
<feature type="transmembrane region" description="Helical" evidence="7">
    <location>
        <begin position="362"/>
        <end position="383"/>
    </location>
</feature>
<feature type="transmembrane region" description="Helical" evidence="7">
    <location>
        <begin position="320"/>
        <end position="342"/>
    </location>
</feature>
<comment type="subcellular location">
    <subcellularLocation>
        <location evidence="1">Membrane</location>
        <topology evidence="1">Multi-pass membrane protein</topology>
    </subcellularLocation>
</comment>
<evidence type="ECO:0000256" key="1">
    <source>
        <dbReference type="ARBA" id="ARBA00004141"/>
    </source>
</evidence>
<organism evidence="9 10">
    <name type="scientific">Viridothelium virens</name>
    <name type="common">Speckled blister lichen</name>
    <name type="synonym">Trypethelium virens</name>
    <dbReference type="NCBI Taxonomy" id="1048519"/>
    <lineage>
        <taxon>Eukaryota</taxon>
        <taxon>Fungi</taxon>
        <taxon>Dikarya</taxon>
        <taxon>Ascomycota</taxon>
        <taxon>Pezizomycotina</taxon>
        <taxon>Dothideomycetes</taxon>
        <taxon>Dothideomycetes incertae sedis</taxon>
        <taxon>Trypetheliales</taxon>
        <taxon>Trypetheliaceae</taxon>
        <taxon>Viridothelium</taxon>
    </lineage>
</organism>
<proteinExistence type="inferred from homology"/>
<dbReference type="EMBL" id="ML991786">
    <property type="protein sequence ID" value="KAF2236223.1"/>
    <property type="molecule type" value="Genomic_DNA"/>
</dbReference>
<dbReference type="Pfam" id="PF01490">
    <property type="entry name" value="Aa_trans"/>
    <property type="match status" value="1"/>
</dbReference>
<evidence type="ECO:0000256" key="5">
    <source>
        <dbReference type="ARBA" id="ARBA00023136"/>
    </source>
</evidence>
<dbReference type="GO" id="GO:0015179">
    <property type="term" value="F:L-amino acid transmembrane transporter activity"/>
    <property type="evidence" value="ECO:0007669"/>
    <property type="project" value="TreeGrafter"/>
</dbReference>
<comment type="similarity">
    <text evidence="2">Belongs to the amino acid/polyamine transporter 2 family.</text>
</comment>
<feature type="transmembrane region" description="Helical" evidence="7">
    <location>
        <begin position="435"/>
        <end position="456"/>
    </location>
</feature>
<feature type="transmembrane region" description="Helical" evidence="7">
    <location>
        <begin position="287"/>
        <end position="308"/>
    </location>
</feature>
<dbReference type="PANTHER" id="PTHR22950">
    <property type="entry name" value="AMINO ACID TRANSPORTER"/>
    <property type="match status" value="1"/>
</dbReference>
<keyword evidence="3 7" id="KW-0812">Transmembrane</keyword>
<dbReference type="PANTHER" id="PTHR22950:SF479">
    <property type="entry name" value="AMINO ACID TRANSPORTER (EUROFUNG)-RELATED"/>
    <property type="match status" value="1"/>
</dbReference>
<keyword evidence="10" id="KW-1185">Reference proteome</keyword>
<feature type="transmembrane region" description="Helical" evidence="7">
    <location>
        <begin position="245"/>
        <end position="267"/>
    </location>
</feature>
<protein>
    <recommendedName>
        <fullName evidence="8">Amino acid transporter transmembrane domain-containing protein</fullName>
    </recommendedName>
</protein>
<feature type="transmembrane region" description="Helical" evidence="7">
    <location>
        <begin position="404"/>
        <end position="423"/>
    </location>
</feature>
<evidence type="ECO:0000256" key="7">
    <source>
        <dbReference type="SAM" id="Phobius"/>
    </source>
</evidence>
<reference evidence="9" key="1">
    <citation type="journal article" date="2020" name="Stud. Mycol.">
        <title>101 Dothideomycetes genomes: a test case for predicting lifestyles and emergence of pathogens.</title>
        <authorList>
            <person name="Haridas S."/>
            <person name="Albert R."/>
            <person name="Binder M."/>
            <person name="Bloem J."/>
            <person name="Labutti K."/>
            <person name="Salamov A."/>
            <person name="Andreopoulos B."/>
            <person name="Baker S."/>
            <person name="Barry K."/>
            <person name="Bills G."/>
            <person name="Bluhm B."/>
            <person name="Cannon C."/>
            <person name="Castanera R."/>
            <person name="Culley D."/>
            <person name="Daum C."/>
            <person name="Ezra D."/>
            <person name="Gonzalez J."/>
            <person name="Henrissat B."/>
            <person name="Kuo A."/>
            <person name="Liang C."/>
            <person name="Lipzen A."/>
            <person name="Lutzoni F."/>
            <person name="Magnuson J."/>
            <person name="Mondo S."/>
            <person name="Nolan M."/>
            <person name="Ohm R."/>
            <person name="Pangilinan J."/>
            <person name="Park H.-J."/>
            <person name="Ramirez L."/>
            <person name="Alfaro M."/>
            <person name="Sun H."/>
            <person name="Tritt A."/>
            <person name="Yoshinaga Y."/>
            <person name="Zwiers L.-H."/>
            <person name="Turgeon B."/>
            <person name="Goodwin S."/>
            <person name="Spatafora J."/>
            <person name="Crous P."/>
            <person name="Grigoriev I."/>
        </authorList>
    </citation>
    <scope>NUCLEOTIDE SEQUENCE</scope>
    <source>
        <strain evidence="9">Tuck. ex Michener</strain>
    </source>
</reference>
<feature type="transmembrane region" description="Helical" evidence="7">
    <location>
        <begin position="468"/>
        <end position="490"/>
    </location>
</feature>
<evidence type="ECO:0000313" key="10">
    <source>
        <dbReference type="Proteomes" id="UP000800092"/>
    </source>
</evidence>
<dbReference type="Gene3D" id="1.20.1740.10">
    <property type="entry name" value="Amino acid/polyamine transporter I"/>
    <property type="match status" value="1"/>
</dbReference>
<dbReference type="AlphaFoldDB" id="A0A6A6HFC7"/>